<evidence type="ECO:0000313" key="7">
    <source>
        <dbReference type="Proteomes" id="UP001152622"/>
    </source>
</evidence>
<evidence type="ECO:0000256" key="3">
    <source>
        <dbReference type="ARBA" id="ARBA00022525"/>
    </source>
</evidence>
<dbReference type="Proteomes" id="UP001152622">
    <property type="component" value="Chromosome 2"/>
</dbReference>
<dbReference type="OrthoDB" id="9443437at2759"/>
<evidence type="ECO:0000256" key="1">
    <source>
        <dbReference type="ARBA" id="ARBA00004613"/>
    </source>
</evidence>
<dbReference type="AlphaFoldDB" id="A0A9Q1G7D2"/>
<keyword evidence="4" id="KW-0372">Hormone</keyword>
<keyword evidence="5" id="KW-1015">Disulfide bond</keyword>
<keyword evidence="3" id="KW-0964">Secreted</keyword>
<comment type="subcellular location">
    <subcellularLocation>
        <location evidence="1">Secreted</location>
    </subcellularLocation>
</comment>
<reference evidence="6" key="1">
    <citation type="journal article" date="2023" name="Science">
        <title>Genome structures resolve the early diversification of teleost fishes.</title>
        <authorList>
            <person name="Parey E."/>
            <person name="Louis A."/>
            <person name="Montfort J."/>
            <person name="Bouchez O."/>
            <person name="Roques C."/>
            <person name="Iampietro C."/>
            <person name="Lluch J."/>
            <person name="Castinel A."/>
            <person name="Donnadieu C."/>
            <person name="Desvignes T."/>
            <person name="Floi Bucao C."/>
            <person name="Jouanno E."/>
            <person name="Wen M."/>
            <person name="Mejri S."/>
            <person name="Dirks R."/>
            <person name="Jansen H."/>
            <person name="Henkel C."/>
            <person name="Chen W.J."/>
            <person name="Zahm M."/>
            <person name="Cabau C."/>
            <person name="Klopp C."/>
            <person name="Thompson A.W."/>
            <person name="Robinson-Rechavi M."/>
            <person name="Braasch I."/>
            <person name="Lecointre G."/>
            <person name="Bobe J."/>
            <person name="Postlethwait J.H."/>
            <person name="Berthelot C."/>
            <person name="Roest Crollius H."/>
            <person name="Guiguen Y."/>
        </authorList>
    </citation>
    <scope>NUCLEOTIDE SEQUENCE</scope>
    <source>
        <strain evidence="6">WJC10195</strain>
    </source>
</reference>
<dbReference type="GO" id="GO:0005576">
    <property type="term" value="C:extracellular region"/>
    <property type="evidence" value="ECO:0007669"/>
    <property type="project" value="UniProtKB-SubCell"/>
</dbReference>
<proteinExistence type="predicted"/>
<dbReference type="GO" id="GO:0001664">
    <property type="term" value="F:G protein-coupled receptor binding"/>
    <property type="evidence" value="ECO:0007669"/>
    <property type="project" value="TreeGrafter"/>
</dbReference>
<evidence type="ECO:0000256" key="5">
    <source>
        <dbReference type="ARBA" id="ARBA00023157"/>
    </source>
</evidence>
<keyword evidence="7" id="KW-1185">Reference proteome</keyword>
<comment type="subunit">
    <text evidence="2">Heterodimer of a B chain and an A chain linked by two disulfide bonds.</text>
</comment>
<protein>
    <submittedName>
        <fullName evidence="6">Uncharacterized protein</fullName>
    </submittedName>
</protein>
<dbReference type="CDD" id="cd04365">
    <property type="entry name" value="IlGF_relaxin_like"/>
    <property type="match status" value="1"/>
</dbReference>
<comment type="caution">
    <text evidence="6">The sequence shown here is derived from an EMBL/GenBank/DDBJ whole genome shotgun (WGS) entry which is preliminary data.</text>
</comment>
<sequence length="110" mass="12529">MMNLLNKHILLGASLTELKVIKLCSRKFIRAIVYTCGGSRGRMLLNEPALKGVGSLNKYNVEFLSTSARTHRDLNQILTIVCYQVGCRKSDLFTFAYPFHNLRLQNHVFP</sequence>
<dbReference type="EMBL" id="JAINUF010000002">
    <property type="protein sequence ID" value="KAJ8376224.1"/>
    <property type="molecule type" value="Genomic_DNA"/>
</dbReference>
<dbReference type="GO" id="GO:0005179">
    <property type="term" value="F:hormone activity"/>
    <property type="evidence" value="ECO:0007669"/>
    <property type="project" value="UniProtKB-KW"/>
</dbReference>
<gene>
    <name evidence="6" type="ORF">SKAU_G00068040</name>
</gene>
<evidence type="ECO:0000256" key="4">
    <source>
        <dbReference type="ARBA" id="ARBA00022702"/>
    </source>
</evidence>
<dbReference type="InterPro" id="IPR051777">
    <property type="entry name" value="Insulin-like_neuro_ligands"/>
</dbReference>
<dbReference type="PANTHER" id="PTHR20968:SF2">
    <property type="entry name" value="INSULIN-LIKE PEPTIDE INSL5"/>
    <property type="match status" value="1"/>
</dbReference>
<organism evidence="6 7">
    <name type="scientific">Synaphobranchus kaupii</name>
    <name type="common">Kaup's arrowtooth eel</name>
    <dbReference type="NCBI Taxonomy" id="118154"/>
    <lineage>
        <taxon>Eukaryota</taxon>
        <taxon>Metazoa</taxon>
        <taxon>Chordata</taxon>
        <taxon>Craniata</taxon>
        <taxon>Vertebrata</taxon>
        <taxon>Euteleostomi</taxon>
        <taxon>Actinopterygii</taxon>
        <taxon>Neopterygii</taxon>
        <taxon>Teleostei</taxon>
        <taxon>Anguilliformes</taxon>
        <taxon>Synaphobranchidae</taxon>
        <taxon>Synaphobranchus</taxon>
    </lineage>
</organism>
<evidence type="ECO:0000313" key="6">
    <source>
        <dbReference type="EMBL" id="KAJ8376224.1"/>
    </source>
</evidence>
<dbReference type="PANTHER" id="PTHR20968">
    <property type="entry name" value="ILGF DOMAIN-CONTAINING PROTEIN"/>
    <property type="match status" value="1"/>
</dbReference>
<name>A0A9Q1G7D2_SYNKA</name>
<accession>A0A9Q1G7D2</accession>
<evidence type="ECO:0000256" key="2">
    <source>
        <dbReference type="ARBA" id="ARBA00011207"/>
    </source>
</evidence>